<dbReference type="SUPFAM" id="SSF52540">
    <property type="entry name" value="P-loop containing nucleoside triphosphate hydrolases"/>
    <property type="match status" value="1"/>
</dbReference>
<accession>A0A7Y0E0H4</accession>
<protein>
    <recommendedName>
        <fullName evidence="12">DNA 3'-5' helicase</fullName>
        <ecNumber evidence="12">5.6.2.4</ecNumber>
    </recommendedName>
    <alternativeName>
        <fullName evidence="13">DNA 3'-5' helicase II</fullName>
    </alternativeName>
</protein>
<dbReference type="PANTHER" id="PTHR11070:SF2">
    <property type="entry name" value="ATP-DEPENDENT DNA HELICASE SRS2"/>
    <property type="match status" value="1"/>
</dbReference>
<dbReference type="Pfam" id="PF00580">
    <property type="entry name" value="UvrD-helicase"/>
    <property type="match status" value="1"/>
</dbReference>
<reference evidence="19 20" key="1">
    <citation type="submission" date="2020-04" db="EMBL/GenBank/DDBJ databases">
        <title>Rhodospirillaceae bacterium KN72 isolated from deep sea.</title>
        <authorList>
            <person name="Zhang D.-C."/>
        </authorList>
    </citation>
    <scope>NUCLEOTIDE SEQUENCE [LARGE SCALE GENOMIC DNA]</scope>
    <source>
        <strain evidence="19 20">KN72</strain>
    </source>
</reference>
<keyword evidence="10" id="KW-0413">Isomerase</keyword>
<evidence type="ECO:0000256" key="15">
    <source>
        <dbReference type="PROSITE-ProRule" id="PRU00560"/>
    </source>
</evidence>
<keyword evidence="6" id="KW-0269">Exonuclease</keyword>
<dbReference type="EMBL" id="JABBNT010000003">
    <property type="protein sequence ID" value="NMM44936.1"/>
    <property type="molecule type" value="Genomic_DNA"/>
</dbReference>
<evidence type="ECO:0000256" key="2">
    <source>
        <dbReference type="ARBA" id="ARBA00022741"/>
    </source>
</evidence>
<keyword evidence="8" id="KW-0238">DNA-binding</keyword>
<evidence type="ECO:0000259" key="18">
    <source>
        <dbReference type="PROSITE" id="PS51217"/>
    </source>
</evidence>
<keyword evidence="5 15" id="KW-0347">Helicase</keyword>
<evidence type="ECO:0000256" key="6">
    <source>
        <dbReference type="ARBA" id="ARBA00022839"/>
    </source>
</evidence>
<dbReference type="GO" id="GO:0005829">
    <property type="term" value="C:cytosol"/>
    <property type="evidence" value="ECO:0007669"/>
    <property type="project" value="TreeGrafter"/>
</dbReference>
<evidence type="ECO:0000256" key="8">
    <source>
        <dbReference type="ARBA" id="ARBA00023125"/>
    </source>
</evidence>
<dbReference type="InterPro" id="IPR027417">
    <property type="entry name" value="P-loop_NTPase"/>
</dbReference>
<dbReference type="GO" id="GO:0033202">
    <property type="term" value="C:DNA helicase complex"/>
    <property type="evidence" value="ECO:0007669"/>
    <property type="project" value="TreeGrafter"/>
</dbReference>
<feature type="domain" description="UvrD-like helicase ATP-binding" evidence="17">
    <location>
        <begin position="5"/>
        <end position="491"/>
    </location>
</feature>
<gene>
    <name evidence="19" type="primary">addA</name>
    <name evidence="19" type="ORF">HH303_10640</name>
</gene>
<organism evidence="19 20">
    <name type="scientific">Pacificispira spongiicola</name>
    <dbReference type="NCBI Taxonomy" id="2729598"/>
    <lineage>
        <taxon>Bacteria</taxon>
        <taxon>Pseudomonadati</taxon>
        <taxon>Pseudomonadota</taxon>
        <taxon>Alphaproteobacteria</taxon>
        <taxon>Rhodospirillales</taxon>
        <taxon>Rhodospirillaceae</taxon>
        <taxon>Pacificispira</taxon>
    </lineage>
</organism>
<evidence type="ECO:0000259" key="17">
    <source>
        <dbReference type="PROSITE" id="PS51198"/>
    </source>
</evidence>
<keyword evidence="1" id="KW-0540">Nuclease</keyword>
<evidence type="ECO:0000256" key="5">
    <source>
        <dbReference type="ARBA" id="ARBA00022806"/>
    </source>
</evidence>
<feature type="binding site" evidence="15">
    <location>
        <begin position="26"/>
        <end position="33"/>
    </location>
    <ligand>
        <name>ATP</name>
        <dbReference type="ChEBI" id="CHEBI:30616"/>
    </ligand>
</feature>
<dbReference type="RefSeq" id="WP_169625320.1">
    <property type="nucleotide sequence ID" value="NZ_JABBNT010000003.1"/>
</dbReference>
<keyword evidence="9" id="KW-0234">DNA repair</keyword>
<dbReference type="InterPro" id="IPR014151">
    <property type="entry name" value="DNA_helicase_AddA"/>
</dbReference>
<feature type="region of interest" description="Disordered" evidence="16">
    <location>
        <begin position="940"/>
        <end position="1004"/>
    </location>
</feature>
<evidence type="ECO:0000256" key="3">
    <source>
        <dbReference type="ARBA" id="ARBA00022763"/>
    </source>
</evidence>
<dbReference type="InterPro" id="IPR000212">
    <property type="entry name" value="DNA_helicase_UvrD/REP"/>
</dbReference>
<dbReference type="Pfam" id="PF12705">
    <property type="entry name" value="PDDEXK_1"/>
    <property type="match status" value="1"/>
</dbReference>
<dbReference type="GO" id="GO:0004527">
    <property type="term" value="F:exonuclease activity"/>
    <property type="evidence" value="ECO:0007669"/>
    <property type="project" value="UniProtKB-KW"/>
</dbReference>
<comment type="caution">
    <text evidence="19">The sequence shown here is derived from an EMBL/GenBank/DDBJ whole genome shotgun (WGS) entry which is preliminary data.</text>
</comment>
<dbReference type="PANTHER" id="PTHR11070">
    <property type="entry name" value="UVRD / RECB / PCRA DNA HELICASE FAMILY MEMBER"/>
    <property type="match status" value="1"/>
</dbReference>
<dbReference type="Pfam" id="PF13361">
    <property type="entry name" value="UvrD_C"/>
    <property type="match status" value="1"/>
</dbReference>
<evidence type="ECO:0000256" key="7">
    <source>
        <dbReference type="ARBA" id="ARBA00022840"/>
    </source>
</evidence>
<dbReference type="AlphaFoldDB" id="A0A7Y0E0H4"/>
<sequence>MTQKRPDPDFVQRLAADPRASVWVAASAGSGKTKVLTDRVLALLVEGARPDGLLCVTYTKAAAAEMANRIHKRLSDWTQLPDHKLRDEIRHLYGGSVGDEKLAHARTLFATILDLPGGLRIRTIHSFCQSVLGRFPLEARISPNFQAMDEREAAEAMGLARDTVLTAAQSGGSALAEALTAVTVRVQEDQFARLMAALSSNRKGLGEALQQPGGLDAAVARLYAALSAEPGLTEEAVIAQACRAGAADEAGLRHAVEAMHGFGSQPNKDKAKIIEAWLNGGPGTRAATFGQYFSAFITAKGTPNTKMFVNKVAENSAATPDIIAAEQDRLLLVDSRLRRQGTALASEALLRLGEAVLRAYEQRKRATAQLDYDDLIHKTAELLTADRVPWVLFKLDGGLEHLLIDEAQDTSPDQRAIVDALIAEFFAGSGSHADRRTLFVVGDAKQSIYSFQGADPEGYRDWRRHLDDRANAGGVVDGIRPVDMQVSFRSVQAVLDAVDATFAEPPASVGVTDPDAPAIKHFAAPKKAGLKGRVELWSPTVPPDRVEADLFAPPGEADEIAEADATQRLAEGLAVTVAKWIREERLPASNRPIRAGDILFLVQRRTPLIDALVRELTARHIPVAGVDRLTLTEQIAVMDMLALARALLLPQDDLTFACVLKSPFVGMDDDDLFTLAHDRKGESLWQRLEKMRGTNPLFEAAAAWFGTLLAETDRLPPYELFQRALIRRCPGPLKTAAEAGRLTGRQALVARLGREIEDPLEEFLSLSLDYDRRHVPSLEGFLAWFAGGNTQLKRDLETEARDEIRIMTAHGAKGLQAPIVILPDALSKSGAQSLPLRWIEEGAAAGLPVWTPSARYEEPVAAELKEAARAAEEREYRRLLYVALTRAEERLVVTGRLRRQKPPEGTWYDLVDRGFDRLPDMREEPFEPVEGWSGTAKIFETGTPGPEAEAKQENASESVVSPEPDFPSWLTTVPGPEPSPPRPLVPSRPDLPEPAVRSPLDSSDPLRFRRGNLIHRLLQTLPDLTVGEWDGAAARFLARPAHGLEPDQQTALAEETLRLLRHPDFAPLFGPGSRAEVPLGGLVGRPDGSVQSLSGQVDRLLISDHEILVVDYKTLRPAPQDPARVPKAYLAQMAGYRAILREIFPERPVRCAVIFTETPSLVSLPDGLLDGYA</sequence>
<keyword evidence="2 15" id="KW-0547">Nucleotide-binding</keyword>
<evidence type="ECO:0000256" key="1">
    <source>
        <dbReference type="ARBA" id="ARBA00022722"/>
    </source>
</evidence>
<feature type="domain" description="UvrD-like helicase C-terminal" evidence="18">
    <location>
        <begin position="527"/>
        <end position="814"/>
    </location>
</feature>
<evidence type="ECO:0000256" key="4">
    <source>
        <dbReference type="ARBA" id="ARBA00022801"/>
    </source>
</evidence>
<dbReference type="GO" id="GO:0043138">
    <property type="term" value="F:3'-5' DNA helicase activity"/>
    <property type="evidence" value="ECO:0007669"/>
    <property type="project" value="UniProtKB-EC"/>
</dbReference>
<evidence type="ECO:0000256" key="9">
    <source>
        <dbReference type="ARBA" id="ARBA00023204"/>
    </source>
</evidence>
<evidence type="ECO:0000256" key="11">
    <source>
        <dbReference type="ARBA" id="ARBA00034617"/>
    </source>
</evidence>
<evidence type="ECO:0000256" key="16">
    <source>
        <dbReference type="SAM" id="MobiDB-lite"/>
    </source>
</evidence>
<evidence type="ECO:0000313" key="19">
    <source>
        <dbReference type="EMBL" id="NMM44936.1"/>
    </source>
</evidence>
<evidence type="ECO:0000256" key="12">
    <source>
        <dbReference type="ARBA" id="ARBA00034808"/>
    </source>
</evidence>
<name>A0A7Y0E0H4_9PROT</name>
<dbReference type="InterPro" id="IPR038726">
    <property type="entry name" value="PDDEXK_AddAB-type"/>
</dbReference>
<dbReference type="EC" id="5.6.2.4" evidence="12"/>
<dbReference type="PROSITE" id="PS51217">
    <property type="entry name" value="UVRD_HELICASE_CTER"/>
    <property type="match status" value="1"/>
</dbReference>
<evidence type="ECO:0000256" key="14">
    <source>
        <dbReference type="ARBA" id="ARBA00048988"/>
    </source>
</evidence>
<dbReference type="InterPro" id="IPR011604">
    <property type="entry name" value="PDDEXK-like_dom_sf"/>
</dbReference>
<keyword evidence="4 15" id="KW-0378">Hydrolase</keyword>
<dbReference type="Gene3D" id="3.90.320.10">
    <property type="match status" value="1"/>
</dbReference>
<keyword evidence="3" id="KW-0227">DNA damage</keyword>
<keyword evidence="20" id="KW-1185">Reference proteome</keyword>
<keyword evidence="7 15" id="KW-0067">ATP-binding</keyword>
<evidence type="ECO:0000313" key="20">
    <source>
        <dbReference type="Proteomes" id="UP000539372"/>
    </source>
</evidence>
<feature type="compositionally biased region" description="Pro residues" evidence="16">
    <location>
        <begin position="975"/>
        <end position="986"/>
    </location>
</feature>
<comment type="catalytic activity">
    <reaction evidence="14">
        <text>ATP + H2O = ADP + phosphate + H(+)</text>
        <dbReference type="Rhea" id="RHEA:13065"/>
        <dbReference type="ChEBI" id="CHEBI:15377"/>
        <dbReference type="ChEBI" id="CHEBI:15378"/>
        <dbReference type="ChEBI" id="CHEBI:30616"/>
        <dbReference type="ChEBI" id="CHEBI:43474"/>
        <dbReference type="ChEBI" id="CHEBI:456216"/>
        <dbReference type="EC" id="5.6.2.4"/>
    </reaction>
</comment>
<dbReference type="GO" id="GO:0005524">
    <property type="term" value="F:ATP binding"/>
    <property type="evidence" value="ECO:0007669"/>
    <property type="project" value="UniProtKB-UniRule"/>
</dbReference>
<dbReference type="Proteomes" id="UP000539372">
    <property type="component" value="Unassembled WGS sequence"/>
</dbReference>
<evidence type="ECO:0000256" key="10">
    <source>
        <dbReference type="ARBA" id="ARBA00023235"/>
    </source>
</evidence>
<dbReference type="Gene3D" id="3.40.50.300">
    <property type="entry name" value="P-loop containing nucleotide triphosphate hydrolases"/>
    <property type="match status" value="4"/>
</dbReference>
<dbReference type="InterPro" id="IPR014017">
    <property type="entry name" value="DNA_helicase_UvrD-like_C"/>
</dbReference>
<dbReference type="NCBIfam" id="TIGR02784">
    <property type="entry name" value="addA_alphas"/>
    <property type="match status" value="1"/>
</dbReference>
<proteinExistence type="predicted"/>
<dbReference type="InterPro" id="IPR014016">
    <property type="entry name" value="UvrD-like_ATP-bd"/>
</dbReference>
<comment type="catalytic activity">
    <reaction evidence="11">
        <text>Couples ATP hydrolysis with the unwinding of duplex DNA by translocating in the 3'-5' direction.</text>
        <dbReference type="EC" id="5.6.2.4"/>
    </reaction>
</comment>
<evidence type="ECO:0000256" key="13">
    <source>
        <dbReference type="ARBA" id="ARBA00034923"/>
    </source>
</evidence>
<dbReference type="PROSITE" id="PS51198">
    <property type="entry name" value="UVRD_HELICASE_ATP_BIND"/>
    <property type="match status" value="1"/>
</dbReference>
<dbReference type="GO" id="GO:0000725">
    <property type="term" value="P:recombinational repair"/>
    <property type="evidence" value="ECO:0007669"/>
    <property type="project" value="TreeGrafter"/>
</dbReference>
<dbReference type="GO" id="GO:0003677">
    <property type="term" value="F:DNA binding"/>
    <property type="evidence" value="ECO:0007669"/>
    <property type="project" value="UniProtKB-KW"/>
</dbReference>